<evidence type="ECO:0000313" key="9">
    <source>
        <dbReference type="EMBL" id="PKA42484.1"/>
    </source>
</evidence>
<dbReference type="GO" id="GO:0005886">
    <property type="term" value="C:plasma membrane"/>
    <property type="evidence" value="ECO:0007669"/>
    <property type="project" value="UniProtKB-SubCell"/>
</dbReference>
<proteinExistence type="inferred from homology"/>
<feature type="transmembrane region" description="Helical" evidence="7">
    <location>
        <begin position="267"/>
        <end position="286"/>
    </location>
</feature>
<evidence type="ECO:0000313" key="10">
    <source>
        <dbReference type="EMBL" id="UWU15724.1"/>
    </source>
</evidence>
<dbReference type="InterPro" id="IPR035906">
    <property type="entry name" value="MetI-like_sf"/>
</dbReference>
<reference evidence="10" key="3">
    <citation type="submission" date="2022-09" db="EMBL/GenBank/DDBJ databases">
        <title>Australian commercial rhizobial inoculants.</title>
        <authorList>
            <person name="Kohlmeier M.G."/>
            <person name="O'Hara G.W."/>
            <person name="Colombi E."/>
            <person name="Ramsay J.P."/>
            <person name="Terpolilli J."/>
        </authorList>
    </citation>
    <scope>NUCLEOTIDE SEQUENCE</scope>
    <source>
        <strain evidence="10">WSM1592</strain>
    </source>
</reference>
<keyword evidence="4 7" id="KW-0812">Transmembrane</keyword>
<keyword evidence="3" id="KW-1003">Cell membrane</keyword>
<organism evidence="9 11">
    <name type="scientific">Rhizobium sullae</name>
    <name type="common">Rhizobium hedysari</name>
    <dbReference type="NCBI Taxonomy" id="50338"/>
    <lineage>
        <taxon>Bacteria</taxon>
        <taxon>Pseudomonadati</taxon>
        <taxon>Pseudomonadota</taxon>
        <taxon>Alphaproteobacteria</taxon>
        <taxon>Hyphomicrobiales</taxon>
        <taxon>Rhizobiaceae</taxon>
        <taxon>Rhizobium/Agrobacterium group</taxon>
        <taxon>Rhizobium</taxon>
    </lineage>
</organism>
<dbReference type="EMBL" id="PIQN01000011">
    <property type="protein sequence ID" value="PKA42484.1"/>
    <property type="molecule type" value="Genomic_DNA"/>
</dbReference>
<dbReference type="FunFam" id="1.10.3720.10:FF:000055">
    <property type="entry name" value="ABC transporter, permease component"/>
    <property type="match status" value="1"/>
</dbReference>
<dbReference type="GO" id="GO:0055085">
    <property type="term" value="P:transmembrane transport"/>
    <property type="evidence" value="ECO:0007669"/>
    <property type="project" value="InterPro"/>
</dbReference>
<dbReference type="PANTHER" id="PTHR30151:SF16">
    <property type="entry name" value="ABC TRANSPORTER PERMEASE PROTEIN"/>
    <property type="match status" value="1"/>
</dbReference>
<keyword evidence="6 7" id="KW-0472">Membrane</keyword>
<dbReference type="RefSeq" id="WP_051336860.1">
    <property type="nucleotide sequence ID" value="NZ_CP104143.1"/>
</dbReference>
<feature type="transmembrane region" description="Helical" evidence="7">
    <location>
        <begin position="207"/>
        <end position="231"/>
    </location>
</feature>
<dbReference type="Pfam" id="PF00528">
    <property type="entry name" value="BPD_transp_1"/>
    <property type="match status" value="1"/>
</dbReference>
<name>A0A2N0D8Q5_RHISU</name>
<dbReference type="InterPro" id="IPR000515">
    <property type="entry name" value="MetI-like"/>
</dbReference>
<keyword evidence="5 7" id="KW-1133">Transmembrane helix</keyword>
<feature type="domain" description="ABC transmembrane type-1" evidence="8">
    <location>
        <begin position="101"/>
        <end position="285"/>
    </location>
</feature>
<comment type="similarity">
    <text evidence="7">Belongs to the binding-protein-dependent transport system permease family.</text>
</comment>
<feature type="transmembrane region" description="Helical" evidence="7">
    <location>
        <begin position="166"/>
        <end position="186"/>
    </location>
</feature>
<dbReference type="STRING" id="1041146.GCA_000427985_06801"/>
<dbReference type="AlphaFoldDB" id="A0A2N0D8Q5"/>
<evidence type="ECO:0000256" key="2">
    <source>
        <dbReference type="ARBA" id="ARBA00022448"/>
    </source>
</evidence>
<dbReference type="Gene3D" id="1.10.3720.10">
    <property type="entry name" value="MetI-like"/>
    <property type="match status" value="1"/>
</dbReference>
<dbReference type="SUPFAM" id="SSF161098">
    <property type="entry name" value="MetI-like"/>
    <property type="match status" value="1"/>
</dbReference>
<dbReference type="CDD" id="cd06261">
    <property type="entry name" value="TM_PBP2"/>
    <property type="match status" value="1"/>
</dbReference>
<accession>A0A2N0D8Q5</accession>
<evidence type="ECO:0000256" key="3">
    <source>
        <dbReference type="ARBA" id="ARBA00022475"/>
    </source>
</evidence>
<protein>
    <submittedName>
        <fullName evidence="9">ABC transporter permease</fullName>
    </submittedName>
</protein>
<dbReference type="Proteomes" id="UP001060123">
    <property type="component" value="Chromosome"/>
</dbReference>
<evidence type="ECO:0000256" key="4">
    <source>
        <dbReference type="ARBA" id="ARBA00022692"/>
    </source>
</evidence>
<evidence type="ECO:0000256" key="6">
    <source>
        <dbReference type="ARBA" id="ARBA00023136"/>
    </source>
</evidence>
<evidence type="ECO:0000313" key="11">
    <source>
        <dbReference type="Proteomes" id="UP000232164"/>
    </source>
</evidence>
<feature type="transmembrane region" description="Helical" evidence="7">
    <location>
        <begin position="139"/>
        <end position="160"/>
    </location>
</feature>
<evidence type="ECO:0000256" key="5">
    <source>
        <dbReference type="ARBA" id="ARBA00022989"/>
    </source>
</evidence>
<evidence type="ECO:0000313" key="12">
    <source>
        <dbReference type="Proteomes" id="UP001060123"/>
    </source>
</evidence>
<evidence type="ECO:0000259" key="8">
    <source>
        <dbReference type="PROSITE" id="PS50928"/>
    </source>
</evidence>
<feature type="transmembrane region" description="Helical" evidence="7">
    <location>
        <begin position="107"/>
        <end position="127"/>
    </location>
</feature>
<dbReference type="Proteomes" id="UP000232164">
    <property type="component" value="Unassembled WGS sequence"/>
</dbReference>
<evidence type="ECO:0000256" key="7">
    <source>
        <dbReference type="RuleBase" id="RU363032"/>
    </source>
</evidence>
<evidence type="ECO:0000256" key="1">
    <source>
        <dbReference type="ARBA" id="ARBA00004651"/>
    </source>
</evidence>
<reference evidence="9 11" key="1">
    <citation type="submission" date="2017-11" db="EMBL/GenBank/DDBJ databases">
        <authorList>
            <person name="Han C.G."/>
        </authorList>
    </citation>
    <scope>NUCLEOTIDE SEQUENCE [LARGE SCALE GENOMIC DNA]</scope>
    <source>
        <strain evidence="9 11">HCNT1</strain>
    </source>
</reference>
<keyword evidence="12" id="KW-1185">Reference proteome</keyword>
<dbReference type="EMBL" id="CP104143">
    <property type="protein sequence ID" value="UWU15724.1"/>
    <property type="molecule type" value="Genomic_DNA"/>
</dbReference>
<dbReference type="PROSITE" id="PS50928">
    <property type="entry name" value="ABC_TM1"/>
    <property type="match status" value="1"/>
</dbReference>
<reference evidence="9 11" key="2">
    <citation type="submission" date="2017-12" db="EMBL/GenBank/DDBJ databases">
        <title>Genome sequence of Rhizobium sullae HCNT1 isolated from Sulla coronaria nodules and featuring peculiar denitrification phenotypes.</title>
        <authorList>
            <person name="De Diego-Diaz B."/>
            <person name="Treu L."/>
            <person name="Campanaro S."/>
            <person name="Da Silva Duarte V."/>
            <person name="Basaglia M."/>
            <person name="Favaro L."/>
            <person name="Casella S."/>
            <person name="Squartini A."/>
        </authorList>
    </citation>
    <scope>NUCLEOTIDE SEQUENCE [LARGE SCALE GENOMIC DNA]</scope>
    <source>
        <strain evidence="9 11">HCNT1</strain>
    </source>
</reference>
<gene>
    <name evidence="9" type="ORF">CWR43_16840</name>
    <name evidence="10" type="ORF">N2599_06925</name>
</gene>
<keyword evidence="2 7" id="KW-0813">Transport</keyword>
<comment type="subcellular location">
    <subcellularLocation>
        <location evidence="1 7">Cell membrane</location>
        <topology evidence="1 7">Multi-pass membrane protein</topology>
    </subcellularLocation>
</comment>
<dbReference type="PANTHER" id="PTHR30151">
    <property type="entry name" value="ALKANE SULFONATE ABC TRANSPORTER-RELATED, MEMBRANE SUBUNIT"/>
    <property type="match status" value="1"/>
</dbReference>
<sequence>MTEVLSTGAKTGTRRPVPPIRPEYELPLEPLAESKSEEALPLYERLWQRTWLRKSLILICLALLWEIAARLQGNELLLPSFTTSIKALVEDISSGIIPSRAINSLDVLIKGYAAGVVLAFVLTSLAVSTRIGRDLLSTLTSMLNPLPPIALLPLALLWFGLGQGSLVFVLIHSVLWPLALNMYTGFTSVPETLRMAGRNYGLRGLRYVLLILVPAALPSIIAGLKIGWAFAWRTLIAAELVFGASSGKGGLGWYIFQNRNELYTDRVFAGLIMVILFGLLVENVLFRQLEQRTVAKWGMTR</sequence>